<evidence type="ECO:0000259" key="4">
    <source>
        <dbReference type="Pfam" id="PF04500"/>
    </source>
</evidence>
<evidence type="ECO:0000313" key="6">
    <source>
        <dbReference type="Proteomes" id="UP000295192"/>
    </source>
</evidence>
<organism evidence="5 6">
    <name type="scientific">Drosophila navojoa</name>
    <name type="common">Fruit fly</name>
    <dbReference type="NCBI Taxonomy" id="7232"/>
    <lineage>
        <taxon>Eukaryota</taxon>
        <taxon>Metazoa</taxon>
        <taxon>Ecdysozoa</taxon>
        <taxon>Arthropoda</taxon>
        <taxon>Hexapoda</taxon>
        <taxon>Insecta</taxon>
        <taxon>Pterygota</taxon>
        <taxon>Neoptera</taxon>
        <taxon>Endopterygota</taxon>
        <taxon>Diptera</taxon>
        <taxon>Brachycera</taxon>
        <taxon>Muscomorpha</taxon>
        <taxon>Ephydroidea</taxon>
        <taxon>Drosophilidae</taxon>
        <taxon>Drosophila</taxon>
    </lineage>
</organism>
<evidence type="ECO:0000256" key="1">
    <source>
        <dbReference type="ARBA" id="ARBA00022723"/>
    </source>
</evidence>
<dbReference type="EMBL" id="LSRL02000098">
    <property type="protein sequence ID" value="TDG44612.1"/>
    <property type="molecule type" value="Genomic_DNA"/>
</dbReference>
<dbReference type="OrthoDB" id="9979716at2759"/>
<dbReference type="InterPro" id="IPR007588">
    <property type="entry name" value="Znf_FLYWCH"/>
</dbReference>
<proteinExistence type="predicted"/>
<protein>
    <recommendedName>
        <fullName evidence="4">FLYWCH-type domain-containing protein</fullName>
    </recommendedName>
</protein>
<keyword evidence="2" id="KW-0863">Zinc-finger</keyword>
<keyword evidence="6" id="KW-1185">Reference proteome</keyword>
<dbReference type="Pfam" id="PF04500">
    <property type="entry name" value="FLYWCH"/>
    <property type="match status" value="1"/>
</dbReference>
<sequence>MPNPNYYSYITGFRGSRKLKIGEFTFTRNKATGLKTYWSCARAGAHKCKARVVTVEDRDVIVKCSQHNHPPY</sequence>
<keyword evidence="1" id="KW-0479">Metal-binding</keyword>
<comment type="caution">
    <text evidence="5">The sequence shown here is derived from an EMBL/GenBank/DDBJ whole genome shotgun (WGS) entry which is preliminary data.</text>
</comment>
<keyword evidence="3" id="KW-0862">Zinc</keyword>
<evidence type="ECO:0000256" key="2">
    <source>
        <dbReference type="ARBA" id="ARBA00022771"/>
    </source>
</evidence>
<dbReference type="Gene3D" id="2.20.25.240">
    <property type="match status" value="1"/>
</dbReference>
<evidence type="ECO:0000313" key="5">
    <source>
        <dbReference type="EMBL" id="TDG44612.1"/>
    </source>
</evidence>
<name>A0A484B8K9_DRONA</name>
<feature type="domain" description="FLYWCH-type" evidence="4">
    <location>
        <begin position="9"/>
        <end position="69"/>
    </location>
</feature>
<evidence type="ECO:0000256" key="3">
    <source>
        <dbReference type="ARBA" id="ARBA00022833"/>
    </source>
</evidence>
<gene>
    <name evidence="5" type="ORF">AWZ03_008933</name>
</gene>
<dbReference type="AlphaFoldDB" id="A0A484B8K9"/>
<dbReference type="OMA" id="MCVYFLF"/>
<reference evidence="5 6" key="1">
    <citation type="journal article" date="2019" name="J. Hered.">
        <title>An Improved Genome Assembly for Drosophila navojoa, the Basal Species in the mojavensis Cluster.</title>
        <authorList>
            <person name="Vanderlinde T."/>
            <person name="Dupim E.G."/>
            <person name="Nazario-Yepiz N.O."/>
            <person name="Carvalho A.B."/>
        </authorList>
    </citation>
    <scope>NUCLEOTIDE SEQUENCE [LARGE SCALE GENOMIC DNA]</scope>
    <source>
        <strain evidence="5">Navoj_Jal97</strain>
        <tissue evidence="5">Whole organism</tissue>
    </source>
</reference>
<dbReference type="Proteomes" id="UP000295192">
    <property type="component" value="Unassembled WGS sequence"/>
</dbReference>
<dbReference type="GO" id="GO:0008270">
    <property type="term" value="F:zinc ion binding"/>
    <property type="evidence" value="ECO:0007669"/>
    <property type="project" value="UniProtKB-KW"/>
</dbReference>
<accession>A0A484B8K9</accession>